<dbReference type="InterPro" id="IPR011990">
    <property type="entry name" value="TPR-like_helical_dom_sf"/>
</dbReference>
<dbReference type="EMBL" id="SBJO01000006">
    <property type="protein sequence ID" value="KAF9764880.1"/>
    <property type="molecule type" value="Genomic_DNA"/>
</dbReference>
<accession>A0A9P6H2F5</accession>
<evidence type="ECO:0000313" key="1">
    <source>
        <dbReference type="EMBL" id="KAF9764880.1"/>
    </source>
</evidence>
<name>A0A9P6H2F5_9MICR</name>
<protein>
    <submittedName>
        <fullName evidence="1">Uncharacterized protein</fullName>
    </submittedName>
</protein>
<organism evidence="1 2">
    <name type="scientific">Nosema granulosis</name>
    <dbReference type="NCBI Taxonomy" id="83296"/>
    <lineage>
        <taxon>Eukaryota</taxon>
        <taxon>Fungi</taxon>
        <taxon>Fungi incertae sedis</taxon>
        <taxon>Microsporidia</taxon>
        <taxon>Nosematidae</taxon>
        <taxon>Nosema</taxon>
    </lineage>
</organism>
<dbReference type="Gene3D" id="1.25.40.10">
    <property type="entry name" value="Tetratricopeptide repeat domain"/>
    <property type="match status" value="2"/>
</dbReference>
<sequence>MTWNEMFEKEISVNFNIAENNTESIEVDENKIIQSHSEMATNLENSSMPVEEKIDVLNGIAKCLIKFEQYEDALGYLNKSIELNIPTNSIAIEMRADIYHKLGLQLECLKDLIHFDCLNNCNANQNMAMFLLNSIVIEKTNLFIQKKGLPISKCHFEDFFRPFRSALPKNNEIATLIKRNNFRHINKVLMASDWEKYEDSRELFSVRMIRACLFFLKEMYVQALECLDTPSNILESLLKEFIMCYTHPRIPNLSLFDSKEIEERGHPTLVFFLAKLYLFSGDVEEYLRLMYTILEHPFVYYDLISFFKVSKDYYQMVECANEALEKFGNDPKWLIACGEYALITQDDEYLDSIIAQMDDEEPRSLLFKAYVYLSKKDDKELAILSLRRASALDLTCWEAYYNLGSLFYSLFTNGSESIWKNALHKASRYSEVYIAIRMLLIEEIKEYFNKE</sequence>
<evidence type="ECO:0000313" key="2">
    <source>
        <dbReference type="Proteomes" id="UP000740883"/>
    </source>
</evidence>
<reference evidence="1 2" key="1">
    <citation type="journal article" date="2020" name="Genome Biol. Evol.">
        <title>Comparative genomics of strictly vertically transmitted, feminizing microsporidia endosymbionts of amphipod crustaceans.</title>
        <authorList>
            <person name="Cormier A."/>
            <person name="Chebbi M.A."/>
            <person name="Giraud I."/>
            <person name="Wattier R."/>
            <person name="Teixeira M."/>
            <person name="Gilbert C."/>
            <person name="Rigaud T."/>
            <person name="Cordaux R."/>
        </authorList>
    </citation>
    <scope>NUCLEOTIDE SEQUENCE [LARGE SCALE GENOMIC DNA]</scope>
    <source>
        <strain evidence="1 2">Ou3-Ou53</strain>
    </source>
</reference>
<dbReference type="AlphaFoldDB" id="A0A9P6H2F5"/>
<dbReference type="Proteomes" id="UP000740883">
    <property type="component" value="Unassembled WGS sequence"/>
</dbReference>
<dbReference type="OrthoDB" id="10250354at2759"/>
<comment type="caution">
    <text evidence="1">The sequence shown here is derived from an EMBL/GenBank/DDBJ whole genome shotgun (WGS) entry which is preliminary data.</text>
</comment>
<proteinExistence type="predicted"/>
<dbReference type="SUPFAM" id="SSF48452">
    <property type="entry name" value="TPR-like"/>
    <property type="match status" value="1"/>
</dbReference>
<keyword evidence="2" id="KW-1185">Reference proteome</keyword>
<gene>
    <name evidence="1" type="ORF">NGRA_0204</name>
</gene>